<dbReference type="Pfam" id="PF23430">
    <property type="entry name" value="DUF7117"/>
    <property type="match status" value="1"/>
</dbReference>
<accession>A0A1D8S3D4</accession>
<dbReference type="GeneID" id="29828685"/>
<dbReference type="EMBL" id="CP016070">
    <property type="protein sequence ID" value="AOW79864.1"/>
    <property type="molecule type" value="Genomic_DNA"/>
</dbReference>
<gene>
    <name evidence="1" type="ORF">HTSR_0672</name>
</gene>
<protein>
    <submittedName>
        <fullName evidence="1">Uncharacterized protein</fullName>
    </submittedName>
</protein>
<evidence type="ECO:0000313" key="2">
    <source>
        <dbReference type="Proteomes" id="UP000185608"/>
    </source>
</evidence>
<proteinExistence type="predicted"/>
<dbReference type="KEGG" id="halh:HTSR_0672"/>
<organism evidence="1 2">
    <name type="scientific">Halodesulfurarchaeum formicicum</name>
    <dbReference type="NCBI Taxonomy" id="1873524"/>
    <lineage>
        <taxon>Archaea</taxon>
        <taxon>Methanobacteriati</taxon>
        <taxon>Methanobacteriota</taxon>
        <taxon>Stenosarchaea group</taxon>
        <taxon>Halobacteria</taxon>
        <taxon>Halobacteriales</taxon>
        <taxon>Halobacteriaceae</taxon>
        <taxon>Halodesulfurarchaeum</taxon>
    </lineage>
</organism>
<reference evidence="1 2" key="1">
    <citation type="submission" date="2016-06" db="EMBL/GenBank/DDBJ databases">
        <title>Discovery of anaerobic lithoheterotrophic haloarchaeon capable of sulfur respiration by hydrogen and formate.</title>
        <authorList>
            <person name="Sorokin D.Y."/>
            <person name="Kublanov I.V."/>
            <person name="Roman P."/>
            <person name="Sinninghe Damste J.S."/>
            <person name="Golyshin P.N."/>
            <person name="Rojo D."/>
            <person name="Ciordia S."/>
            <person name="Mena Md.C."/>
            <person name="Ferrer M."/>
            <person name="Smedile F."/>
            <person name="Messina E."/>
            <person name="La Cono V."/>
            <person name="Yakimov M.M."/>
        </authorList>
    </citation>
    <scope>NUCLEOTIDE SEQUENCE [LARGE SCALE GENOMIC DNA]</scope>
    <source>
        <strain evidence="1 2">HTSR1</strain>
    </source>
</reference>
<name>A0A1D8S3D4_9EURY</name>
<dbReference type="InterPro" id="IPR055541">
    <property type="entry name" value="DUF7117"/>
</dbReference>
<sequence>MEVRGIRECKDCGTQWSYYETGSPACPACGSLYSVGISDRALHTDRPADLDLTAAIDALADGDDRAAGDAAAETARTYVHRRGFINAGELQPLSATYIAAHEIRHVAALLDRATPTGIDGETVDREYVTALFEAASEGRRPPASAVPESMIGPRGLGVADAIRDYHDGLKTWLDGTDADRDVDSYLERLDSHVRRIRALDGSIDPAEGERLLAAARSLGDYLANGDGDLQAVDEALGAVT</sequence>
<dbReference type="Proteomes" id="UP000185608">
    <property type="component" value="Chromosome"/>
</dbReference>
<evidence type="ECO:0000313" key="1">
    <source>
        <dbReference type="EMBL" id="AOW79864.1"/>
    </source>
</evidence>
<dbReference type="AlphaFoldDB" id="A0A1D8S3D4"/>
<dbReference type="RefSeq" id="WP_070364603.1">
    <property type="nucleotide sequence ID" value="NZ_CP016070.1"/>
</dbReference>